<reference evidence="3 4" key="1">
    <citation type="submission" date="2020-05" db="EMBL/GenBank/DDBJ databases">
        <title>First description outside Europe of the emergent pathogen for shellfish aquaculture Vibrio europaeus.</title>
        <authorList>
            <person name="Dubert J."/>
            <person name="Rojas R."/>
        </authorList>
    </citation>
    <scope>NUCLEOTIDE SEQUENCE [LARGE SCALE GENOMIC DNA]</scope>
    <source>
        <strain evidence="3 4">NPI-1</strain>
    </source>
</reference>
<dbReference type="PANTHER" id="PTHR21064:SF6">
    <property type="entry name" value="AMINOGLYCOSIDE PHOSPHOTRANSFERASE DOMAIN-CONTAINING PROTEIN"/>
    <property type="match status" value="1"/>
</dbReference>
<evidence type="ECO:0000313" key="4">
    <source>
        <dbReference type="Proteomes" id="UP000501443"/>
    </source>
</evidence>
<proteinExistence type="inferred from homology"/>
<dbReference type="PANTHER" id="PTHR21064">
    <property type="entry name" value="AMINOGLYCOSIDE PHOSPHOTRANSFERASE DOMAIN-CONTAINING PROTEIN-RELATED"/>
    <property type="match status" value="1"/>
</dbReference>
<comment type="similarity">
    <text evidence="1">Belongs to the pseudomonas-type ThrB family.</text>
</comment>
<dbReference type="InterPro" id="IPR011009">
    <property type="entry name" value="Kinase-like_dom_sf"/>
</dbReference>
<dbReference type="Proteomes" id="UP000501443">
    <property type="component" value="Chromosome 2"/>
</dbReference>
<evidence type="ECO:0000259" key="2">
    <source>
        <dbReference type="Pfam" id="PF01636"/>
    </source>
</evidence>
<dbReference type="Gene3D" id="3.30.200.20">
    <property type="entry name" value="Phosphorylase Kinase, domain 1"/>
    <property type="match status" value="1"/>
</dbReference>
<dbReference type="RefSeq" id="WP_171802971.1">
    <property type="nucleotide sequence ID" value="NZ_CP053543.1"/>
</dbReference>
<sequence>MDFYDLELDQQLEHLCEIALNALPHWGLDSESTVTAVKHRENAVFKVVTPKKVCYALRVHRLDYHTDAELQSEMQWMNAMRERGVMTPKPILSAQGQYVEVVTSTFLPEGRQVDMLEWIDCQPLGSIEDGIDNTEQYQMVGQLMAKLHSETEKWPLPENFTRAHWDVDGLLGKNPLWGRAWDHEDLTPEQRVLIIEARDQGRKMLSSIPKQAPQYGLIHCDFLPENLLVDGSGQIHLIDFDDAGFGYHMFDIATTVFWFMGDESFDDIVAQFLEGYESVRQLPEEQKELLPWFLLIRGMAYLGWGQTRSETDVAKEMFAPVVEAVTGLASMLLPTSEEIAQA</sequence>
<dbReference type="Pfam" id="PF01636">
    <property type="entry name" value="APH"/>
    <property type="match status" value="1"/>
</dbReference>
<dbReference type="Gene3D" id="3.90.1200.10">
    <property type="match status" value="1"/>
</dbReference>
<feature type="domain" description="Aminoglycoside phosphotransferase" evidence="2">
    <location>
        <begin position="38"/>
        <end position="280"/>
    </location>
</feature>
<gene>
    <name evidence="3" type="ORF">HOO69_20225</name>
</gene>
<dbReference type="GO" id="GO:0004413">
    <property type="term" value="F:homoserine kinase activity"/>
    <property type="evidence" value="ECO:0007669"/>
    <property type="project" value="TreeGrafter"/>
</dbReference>
<dbReference type="InterPro" id="IPR002575">
    <property type="entry name" value="Aminoglycoside_PTrfase"/>
</dbReference>
<dbReference type="AlphaFoldDB" id="A0AAE7DZE8"/>
<evidence type="ECO:0000313" key="3">
    <source>
        <dbReference type="EMBL" id="QJY38886.1"/>
    </source>
</evidence>
<dbReference type="InterPro" id="IPR050249">
    <property type="entry name" value="Pseudomonas-type_ThrB"/>
</dbReference>
<name>A0AAE7DZE8_9VIBR</name>
<dbReference type="SUPFAM" id="SSF56112">
    <property type="entry name" value="Protein kinase-like (PK-like)"/>
    <property type="match status" value="1"/>
</dbReference>
<accession>A0AAE7DZE8</accession>
<organism evidence="3 4">
    <name type="scientific">Vibrio europaeus</name>
    <dbReference type="NCBI Taxonomy" id="300876"/>
    <lineage>
        <taxon>Bacteria</taxon>
        <taxon>Pseudomonadati</taxon>
        <taxon>Pseudomonadota</taxon>
        <taxon>Gammaproteobacteria</taxon>
        <taxon>Vibrionales</taxon>
        <taxon>Vibrionaceae</taxon>
        <taxon>Vibrio</taxon>
        <taxon>Vibrio oreintalis group</taxon>
    </lineage>
</organism>
<protein>
    <submittedName>
        <fullName evidence="3">Phosphotransferase</fullName>
    </submittedName>
</protein>
<dbReference type="GO" id="GO:0009088">
    <property type="term" value="P:threonine biosynthetic process"/>
    <property type="evidence" value="ECO:0007669"/>
    <property type="project" value="TreeGrafter"/>
</dbReference>
<evidence type="ECO:0000256" key="1">
    <source>
        <dbReference type="ARBA" id="ARBA00038240"/>
    </source>
</evidence>
<dbReference type="EMBL" id="CP053543">
    <property type="protein sequence ID" value="QJY38886.1"/>
    <property type="molecule type" value="Genomic_DNA"/>
</dbReference>